<evidence type="ECO:0000256" key="1">
    <source>
        <dbReference type="SAM" id="Phobius"/>
    </source>
</evidence>
<organism evidence="2 3">
    <name type="scientific">Caloranaerobacter azorensis H53214</name>
    <dbReference type="NCBI Taxonomy" id="1156417"/>
    <lineage>
        <taxon>Bacteria</taxon>
        <taxon>Bacillati</taxon>
        <taxon>Bacillota</taxon>
        <taxon>Tissierellia</taxon>
        <taxon>Tissierellales</taxon>
        <taxon>Thermohalobacteraceae</taxon>
        <taxon>Caloranaerobacter</taxon>
    </lineage>
</organism>
<reference evidence="2 3" key="1">
    <citation type="submission" date="2013-12" db="EMBL/GenBank/DDBJ databases">
        <title>Draft genome sequence of Caloranaerobacter sp. H53214.</title>
        <authorList>
            <person name="Jiang L.J."/>
            <person name="Shao Z.Z."/>
            <person name="Long M.N."/>
        </authorList>
    </citation>
    <scope>NUCLEOTIDE SEQUENCE [LARGE SCALE GENOMIC DNA]</scope>
    <source>
        <strain evidence="2 3">H53214</strain>
    </source>
</reference>
<keyword evidence="1" id="KW-0472">Membrane</keyword>
<feature type="transmembrane region" description="Helical" evidence="1">
    <location>
        <begin position="7"/>
        <end position="27"/>
    </location>
</feature>
<name>A0A096CTD7_9FIRM</name>
<evidence type="ECO:0000313" key="3">
    <source>
        <dbReference type="Proteomes" id="UP000029622"/>
    </source>
</evidence>
<evidence type="ECO:0000313" key="2">
    <source>
        <dbReference type="EMBL" id="KGG79824.1"/>
    </source>
</evidence>
<sequence>MTLKKATITAFVGMILELIAGIFYLFVSLDVIKYSESLLSIYKVFSFIHVLATISLCIFFYTLYLNQKK</sequence>
<protein>
    <submittedName>
        <fullName evidence="2">Uncharacterized protein</fullName>
    </submittedName>
</protein>
<keyword evidence="1" id="KW-0812">Transmembrane</keyword>
<dbReference type="Proteomes" id="UP000029622">
    <property type="component" value="Unassembled WGS sequence"/>
</dbReference>
<dbReference type="RefSeq" id="WP_035164290.1">
    <property type="nucleotide sequence ID" value="NZ_AZTB01000056.1"/>
</dbReference>
<comment type="caution">
    <text evidence="2">The sequence shown here is derived from an EMBL/GenBank/DDBJ whole genome shotgun (WGS) entry which is preliminary data.</text>
</comment>
<proteinExistence type="predicted"/>
<keyword evidence="1" id="KW-1133">Transmembrane helix</keyword>
<dbReference type="AlphaFoldDB" id="A0A096CTD7"/>
<dbReference type="EMBL" id="AZTB01000056">
    <property type="protein sequence ID" value="KGG79824.1"/>
    <property type="molecule type" value="Genomic_DNA"/>
</dbReference>
<accession>A0A096CTD7</accession>
<gene>
    <name evidence="2" type="ORF">Y919_09760</name>
</gene>
<feature type="transmembrane region" description="Helical" evidence="1">
    <location>
        <begin position="47"/>
        <end position="65"/>
    </location>
</feature>